<sequence>MERFPKVGSSGVGVMDSYDDCDACGIPHAKWRAVLGMTLCGRCERTGGTEATPDPVLLGEVLATTAAHLSFAGRLLDSQI</sequence>
<dbReference type="EMBL" id="BMVO01000025">
    <property type="protein sequence ID" value="GHB24578.1"/>
    <property type="molecule type" value="Genomic_DNA"/>
</dbReference>
<protein>
    <submittedName>
        <fullName evidence="1">Uncharacterized protein</fullName>
    </submittedName>
</protein>
<gene>
    <name evidence="1" type="ORF">GCM10010346_55420</name>
</gene>
<reference evidence="2" key="1">
    <citation type="journal article" date="2019" name="Int. J. Syst. Evol. Microbiol.">
        <title>The Global Catalogue of Microorganisms (GCM) 10K type strain sequencing project: providing services to taxonomists for standard genome sequencing and annotation.</title>
        <authorList>
            <consortium name="The Broad Institute Genomics Platform"/>
            <consortium name="The Broad Institute Genome Sequencing Center for Infectious Disease"/>
            <person name="Wu L."/>
            <person name="Ma J."/>
        </authorList>
    </citation>
    <scope>NUCLEOTIDE SEQUENCE [LARGE SCALE GENOMIC DNA]</scope>
    <source>
        <strain evidence="2">JCM 4737</strain>
    </source>
</reference>
<accession>A0ABQ3E4D9</accession>
<evidence type="ECO:0000313" key="2">
    <source>
        <dbReference type="Proteomes" id="UP000599437"/>
    </source>
</evidence>
<proteinExistence type="predicted"/>
<evidence type="ECO:0000313" key="1">
    <source>
        <dbReference type="EMBL" id="GHB24578.1"/>
    </source>
</evidence>
<name>A0ABQ3E4D9_9ACTN</name>
<comment type="caution">
    <text evidence="1">The sequence shown here is derived from an EMBL/GenBank/DDBJ whole genome shotgun (WGS) entry which is preliminary data.</text>
</comment>
<organism evidence="1 2">
    <name type="scientific">Streptomyces chryseus</name>
    <dbReference type="NCBI Taxonomy" id="68186"/>
    <lineage>
        <taxon>Bacteria</taxon>
        <taxon>Bacillati</taxon>
        <taxon>Actinomycetota</taxon>
        <taxon>Actinomycetes</taxon>
        <taxon>Kitasatosporales</taxon>
        <taxon>Streptomycetaceae</taxon>
        <taxon>Streptomyces</taxon>
    </lineage>
</organism>
<keyword evidence="2" id="KW-1185">Reference proteome</keyword>
<dbReference type="Proteomes" id="UP000599437">
    <property type="component" value="Unassembled WGS sequence"/>
</dbReference>